<dbReference type="Pfam" id="PF00651">
    <property type="entry name" value="BTB"/>
    <property type="match status" value="1"/>
</dbReference>
<dbReference type="AlphaFoldDB" id="A0A4R8RSY8"/>
<dbReference type="STRING" id="5466.A0A4R8RSY8"/>
<dbReference type="Proteomes" id="UP000295703">
    <property type="component" value="Unassembled WGS sequence"/>
</dbReference>
<name>A0A4R8RSY8_COLTR</name>
<dbReference type="CDD" id="cd18186">
    <property type="entry name" value="BTB_POZ_ZBTB_KLHL-like"/>
    <property type="match status" value="1"/>
</dbReference>
<comment type="caution">
    <text evidence="2">The sequence shown here is derived from an EMBL/GenBank/DDBJ whole genome shotgun (WGS) entry which is preliminary data.</text>
</comment>
<dbReference type="Gene3D" id="3.30.710.10">
    <property type="entry name" value="Potassium Channel Kv1.1, Chain A"/>
    <property type="match status" value="1"/>
</dbReference>
<dbReference type="EMBL" id="RYZW01000001">
    <property type="protein sequence ID" value="TDZ75145.1"/>
    <property type="molecule type" value="Genomic_DNA"/>
</dbReference>
<feature type="domain" description="BTB" evidence="1">
    <location>
        <begin position="21"/>
        <end position="88"/>
    </location>
</feature>
<gene>
    <name evidence="2" type="primary">klhl30</name>
    <name evidence="2" type="ORF">CTRI78_v000135</name>
</gene>
<evidence type="ECO:0000313" key="2">
    <source>
        <dbReference type="EMBL" id="TDZ75145.1"/>
    </source>
</evidence>
<accession>A0A4R8RSY8</accession>
<evidence type="ECO:0000313" key="3">
    <source>
        <dbReference type="Proteomes" id="UP000295703"/>
    </source>
</evidence>
<protein>
    <submittedName>
        <fullName evidence="2">Kelch-like protein 30</fullName>
    </submittedName>
</protein>
<proteinExistence type="predicted"/>
<dbReference type="PANTHER" id="PTHR24413">
    <property type="entry name" value="SPECKLE-TYPE POZ PROTEIN"/>
    <property type="match status" value="1"/>
</dbReference>
<dbReference type="InterPro" id="IPR000210">
    <property type="entry name" value="BTB/POZ_dom"/>
</dbReference>
<evidence type="ECO:0000259" key="1">
    <source>
        <dbReference type="PROSITE" id="PS50097"/>
    </source>
</evidence>
<dbReference type="PROSITE" id="PS50097">
    <property type="entry name" value="BTB"/>
    <property type="match status" value="1"/>
</dbReference>
<organism evidence="2 3">
    <name type="scientific">Colletotrichum trifolii</name>
    <dbReference type="NCBI Taxonomy" id="5466"/>
    <lineage>
        <taxon>Eukaryota</taxon>
        <taxon>Fungi</taxon>
        <taxon>Dikarya</taxon>
        <taxon>Ascomycota</taxon>
        <taxon>Pezizomycotina</taxon>
        <taxon>Sordariomycetes</taxon>
        <taxon>Hypocreomycetidae</taxon>
        <taxon>Glomerellales</taxon>
        <taxon>Glomerellaceae</taxon>
        <taxon>Colletotrichum</taxon>
        <taxon>Colletotrichum orbiculare species complex</taxon>
    </lineage>
</organism>
<reference evidence="2 3" key="1">
    <citation type="submission" date="2018-12" db="EMBL/GenBank/DDBJ databases">
        <title>Genome sequence and assembly of Colletotrichum trifolii.</title>
        <authorList>
            <person name="Gan P."/>
            <person name="Shirasu K."/>
        </authorList>
    </citation>
    <scope>NUCLEOTIDE SEQUENCE [LARGE SCALE GENOMIC DNA]</scope>
    <source>
        <strain evidence="2 3">543-2</strain>
    </source>
</reference>
<keyword evidence="3" id="KW-1185">Reference proteome</keyword>
<dbReference type="InterPro" id="IPR011333">
    <property type="entry name" value="SKP1/BTB/POZ_sf"/>
</dbReference>
<dbReference type="SUPFAM" id="SSF54695">
    <property type="entry name" value="POZ domain"/>
    <property type="match status" value="1"/>
</dbReference>
<sequence length="226" mass="25356">MPASDVSATGHRWALQSGKCSDYTIKCQGTEFTTHKTLLMLHCQYFAALFNSSFEETINSCSEFDDVDPDIMAHLLDYIYRGNTEWKVPEDNLITMVHIWILADRLLADDVKAAVEDRIDSKLGLYPGSDDVADTVLLDLVFNHPACAKSFVADLIAEAAWGAGVTHYRAHRINPSVTYRIIEKAAADHVELAAIMLECSYRCNGYGGRSCRQVFLQERKENRQVS</sequence>
<dbReference type="SMART" id="SM00225">
    <property type="entry name" value="BTB"/>
    <property type="match status" value="1"/>
</dbReference>